<reference evidence="2 3" key="1">
    <citation type="submission" date="2018-06" db="EMBL/GenBank/DDBJ databases">
        <title>Genomic Encyclopedia of Archaeal and Bacterial Type Strains, Phase II (KMG-II): from individual species to whole genera.</title>
        <authorList>
            <person name="Goeker M."/>
        </authorList>
    </citation>
    <scope>NUCLEOTIDE SEQUENCE [LARGE SCALE GENOMIC DNA]</scope>
    <source>
        <strain evidence="2 3">DSM 25663</strain>
    </source>
</reference>
<name>A0A328YC18_9FLAO</name>
<comment type="caution">
    <text evidence="2">The sequence shown here is derived from an EMBL/GenBank/DDBJ whole genome shotgun (WGS) entry which is preliminary data.</text>
</comment>
<dbReference type="Pfam" id="PF06445">
    <property type="entry name" value="GyrI-like"/>
    <property type="match status" value="1"/>
</dbReference>
<dbReference type="Proteomes" id="UP000248840">
    <property type="component" value="Unassembled WGS sequence"/>
</dbReference>
<dbReference type="SUPFAM" id="SSF55136">
    <property type="entry name" value="Probable bacterial effector-binding domain"/>
    <property type="match status" value="1"/>
</dbReference>
<dbReference type="RefSeq" id="WP_112114037.1">
    <property type="nucleotide sequence ID" value="NZ_QLSZ01000013.1"/>
</dbReference>
<dbReference type="SMART" id="SM00871">
    <property type="entry name" value="AraC_E_bind"/>
    <property type="match status" value="1"/>
</dbReference>
<keyword evidence="3" id="KW-1185">Reference proteome</keyword>
<dbReference type="InterPro" id="IPR029442">
    <property type="entry name" value="GyrI-like"/>
</dbReference>
<evidence type="ECO:0000313" key="3">
    <source>
        <dbReference type="Proteomes" id="UP000248840"/>
    </source>
</evidence>
<proteinExistence type="predicted"/>
<evidence type="ECO:0000259" key="1">
    <source>
        <dbReference type="SMART" id="SM00871"/>
    </source>
</evidence>
<gene>
    <name evidence="2" type="ORF">CLV55_11364</name>
</gene>
<protein>
    <submittedName>
        <fullName evidence="2">GyrI-like small molecule binding protein</fullName>
    </submittedName>
</protein>
<dbReference type="EMBL" id="QLSZ01000013">
    <property type="protein sequence ID" value="RAR70075.1"/>
    <property type="molecule type" value="Genomic_DNA"/>
</dbReference>
<dbReference type="InterPro" id="IPR010499">
    <property type="entry name" value="AraC_E-bd"/>
</dbReference>
<dbReference type="AlphaFoldDB" id="A0A328YC18"/>
<feature type="domain" description="AraC effector-binding" evidence="1">
    <location>
        <begin position="187"/>
        <end position="337"/>
    </location>
</feature>
<dbReference type="Gene3D" id="3.20.80.10">
    <property type="entry name" value="Regulatory factor, effector binding domain"/>
    <property type="match status" value="1"/>
</dbReference>
<organism evidence="2 3">
    <name type="scientific">Flavobacterium aciduliphilum</name>
    <dbReference type="NCBI Taxonomy" id="1101402"/>
    <lineage>
        <taxon>Bacteria</taxon>
        <taxon>Pseudomonadati</taxon>
        <taxon>Bacteroidota</taxon>
        <taxon>Flavobacteriia</taxon>
        <taxon>Flavobacteriales</taxon>
        <taxon>Flavobacteriaceae</taxon>
        <taxon>Flavobacterium</taxon>
    </lineage>
</organism>
<evidence type="ECO:0000313" key="2">
    <source>
        <dbReference type="EMBL" id="RAR70075.1"/>
    </source>
</evidence>
<sequence length="363" mass="41888">MRIFKYIILLLLLFLIGLTVFIATQRPHYDVCISKIIKNPKKTTFTFVNDYRNWETFMQWSSDENTLTYTFPENTSGVGASCSWSSPNEKGHLKTLFVKENDSIAQWFLKNDKVSTLSWKFKDTIGGTKVTCCSKGTLDFKSKVKAFFEGGVSQTIRNAFEKSLDQLNTVLDHEINTYKIKVNGVVTRPETRYIKQFTSCSQKNIDHYVKIMVPRMEHFFTKNSIRKSGPLFIMYHKYDRQQDAINLSVCMPIRDSIYINSGSDMESGSLPRNTYLKTTLTGDYSHTQQAWKRALNYISQNHYQRISDSPILEVYLKGRKDIKQPSKWITEIYIPVYPKATRILVKKTVDSTAVSGTISNEIP</sequence>
<accession>A0A328YC18</accession>
<dbReference type="InterPro" id="IPR011256">
    <property type="entry name" value="Reg_factor_effector_dom_sf"/>
</dbReference>
<dbReference type="OrthoDB" id="9807923at2"/>